<protein>
    <submittedName>
        <fullName evidence="2">Alpha/beta hydrolase</fullName>
    </submittedName>
</protein>
<gene>
    <name evidence="2" type="ORF">SD10_07130</name>
</gene>
<dbReference type="HOGENOM" id="CLU_020336_50_4_10"/>
<dbReference type="PRINTS" id="PR00111">
    <property type="entry name" value="ABHYDROLASE"/>
</dbReference>
<feature type="domain" description="AB hydrolase-1" evidence="1">
    <location>
        <begin position="5"/>
        <end position="224"/>
    </location>
</feature>
<dbReference type="Gene3D" id="3.40.50.1820">
    <property type="entry name" value="alpha/beta hydrolase"/>
    <property type="match status" value="1"/>
</dbReference>
<dbReference type="InterPro" id="IPR029058">
    <property type="entry name" value="AB_hydrolase_fold"/>
</dbReference>
<dbReference type="EMBL" id="CP010429">
    <property type="protein sequence ID" value="AKD54716.1"/>
    <property type="molecule type" value="Genomic_DNA"/>
</dbReference>
<proteinExistence type="predicted"/>
<dbReference type="OrthoDB" id="252464at2"/>
<dbReference type="STRING" id="1379870.SD10_07130"/>
<evidence type="ECO:0000313" key="2">
    <source>
        <dbReference type="EMBL" id="AKD54716.1"/>
    </source>
</evidence>
<reference evidence="2 3" key="1">
    <citation type="journal article" date="2014" name="Curr. Microbiol.">
        <title>Spirosoma radiotolerans sp. nov., a gamma-radiation-resistant bacterium isolated from gamma ray-irradiated soil.</title>
        <authorList>
            <person name="Lee J.J."/>
            <person name="Srinivasan S."/>
            <person name="Lim S."/>
            <person name="Joe M."/>
            <person name="Im S."/>
            <person name="Bae S.I."/>
            <person name="Park K.R."/>
            <person name="Han J.H."/>
            <person name="Park S.H."/>
            <person name="Joo B.M."/>
            <person name="Park S.J."/>
            <person name="Kim M.K."/>
        </authorList>
    </citation>
    <scope>NUCLEOTIDE SEQUENCE [LARGE SCALE GENOMIC DNA]</scope>
    <source>
        <strain evidence="2 3">DG5A</strain>
    </source>
</reference>
<evidence type="ECO:0000259" key="1">
    <source>
        <dbReference type="Pfam" id="PF00561"/>
    </source>
</evidence>
<evidence type="ECO:0000313" key="3">
    <source>
        <dbReference type="Proteomes" id="UP000033054"/>
    </source>
</evidence>
<keyword evidence="3" id="KW-1185">Reference proteome</keyword>
<keyword evidence="2" id="KW-0378">Hydrolase</keyword>
<name>A0A0E3V6P4_9BACT</name>
<dbReference type="KEGG" id="srd:SD10_07130"/>
<sequence>MSQLPIICLIHGHGVDASIWESIYADLALGHSVLTPDFARLSVQTTIEGYAEELYDVLQAAEVEKAVLIGHSMGGYMALALAEHHPELVQGLVLYHSTATADDEAKREARQQVIKTLQTEGTTPFIQKQMPKMVAPAYSPEKTEELITRFLTLPAEALAAGVTAIAGRPDRTAVLRNADFPVLLVLGREDQLIPYDKTAQLADLSTQIRVAVIEQAGHLSMVEQPEAATQVIRSFVDGL</sequence>
<dbReference type="GO" id="GO:0016787">
    <property type="term" value="F:hydrolase activity"/>
    <property type="evidence" value="ECO:0007669"/>
    <property type="project" value="UniProtKB-KW"/>
</dbReference>
<dbReference type="Pfam" id="PF00561">
    <property type="entry name" value="Abhydrolase_1"/>
    <property type="match status" value="1"/>
</dbReference>
<accession>A0A0E3V6P4</accession>
<organism evidence="2 3">
    <name type="scientific">Spirosoma radiotolerans</name>
    <dbReference type="NCBI Taxonomy" id="1379870"/>
    <lineage>
        <taxon>Bacteria</taxon>
        <taxon>Pseudomonadati</taxon>
        <taxon>Bacteroidota</taxon>
        <taxon>Cytophagia</taxon>
        <taxon>Cytophagales</taxon>
        <taxon>Cytophagaceae</taxon>
        <taxon>Spirosoma</taxon>
    </lineage>
</organism>
<dbReference type="PATRIC" id="fig|1379870.5.peg.1549"/>
<dbReference type="InterPro" id="IPR050266">
    <property type="entry name" value="AB_hydrolase_sf"/>
</dbReference>
<dbReference type="SUPFAM" id="SSF53474">
    <property type="entry name" value="alpha/beta-Hydrolases"/>
    <property type="match status" value="1"/>
</dbReference>
<dbReference type="Proteomes" id="UP000033054">
    <property type="component" value="Chromosome"/>
</dbReference>
<dbReference type="PANTHER" id="PTHR43798">
    <property type="entry name" value="MONOACYLGLYCEROL LIPASE"/>
    <property type="match status" value="1"/>
</dbReference>
<dbReference type="RefSeq" id="WP_046376319.1">
    <property type="nucleotide sequence ID" value="NZ_CP010429.1"/>
</dbReference>
<dbReference type="InterPro" id="IPR000073">
    <property type="entry name" value="AB_hydrolase_1"/>
</dbReference>
<dbReference type="AlphaFoldDB" id="A0A0E3V6P4"/>